<evidence type="ECO:0000256" key="2">
    <source>
        <dbReference type="ARBA" id="ARBA00022448"/>
    </source>
</evidence>
<dbReference type="GO" id="GO:0005886">
    <property type="term" value="C:plasma membrane"/>
    <property type="evidence" value="ECO:0007669"/>
    <property type="project" value="UniProtKB-SubCell"/>
</dbReference>
<dbReference type="EMBL" id="JACRSQ010000011">
    <property type="protein sequence ID" value="MBC8543607.1"/>
    <property type="molecule type" value="Genomic_DNA"/>
</dbReference>
<feature type="transmembrane region" description="Helical" evidence="7">
    <location>
        <begin position="229"/>
        <end position="249"/>
    </location>
</feature>
<keyword evidence="5 7" id="KW-1133">Transmembrane helix</keyword>
<reference evidence="9" key="1">
    <citation type="submission" date="2020-08" db="EMBL/GenBank/DDBJ databases">
        <title>Genome public.</title>
        <authorList>
            <person name="Liu C."/>
            <person name="Sun Q."/>
        </authorList>
    </citation>
    <scope>NUCLEOTIDE SEQUENCE</scope>
    <source>
        <strain evidence="9">NSJ-32</strain>
    </source>
</reference>
<dbReference type="Proteomes" id="UP000657006">
    <property type="component" value="Unassembled WGS sequence"/>
</dbReference>
<name>A0A926DTT6_9FIRM</name>
<dbReference type="PANTHER" id="PTHR43163">
    <property type="entry name" value="DIPEPTIDE TRANSPORT SYSTEM PERMEASE PROTEIN DPPB-RELATED"/>
    <property type="match status" value="1"/>
</dbReference>
<keyword evidence="4 7" id="KW-0812">Transmembrane</keyword>
<evidence type="ECO:0000256" key="6">
    <source>
        <dbReference type="ARBA" id="ARBA00023136"/>
    </source>
</evidence>
<dbReference type="InterPro" id="IPR045621">
    <property type="entry name" value="BPD_transp_1_N"/>
</dbReference>
<evidence type="ECO:0000313" key="10">
    <source>
        <dbReference type="Proteomes" id="UP000657006"/>
    </source>
</evidence>
<feature type="transmembrane region" description="Helical" evidence="7">
    <location>
        <begin position="12"/>
        <end position="34"/>
    </location>
</feature>
<dbReference type="PANTHER" id="PTHR43163:SF6">
    <property type="entry name" value="DIPEPTIDE TRANSPORT SYSTEM PERMEASE PROTEIN DPPB-RELATED"/>
    <property type="match status" value="1"/>
</dbReference>
<dbReference type="Pfam" id="PF00528">
    <property type="entry name" value="BPD_transp_1"/>
    <property type="match status" value="1"/>
</dbReference>
<dbReference type="GO" id="GO:0055085">
    <property type="term" value="P:transmembrane transport"/>
    <property type="evidence" value="ECO:0007669"/>
    <property type="project" value="InterPro"/>
</dbReference>
<sequence length="316" mass="34563">MGIVKYIGKRVLTLIPVLLGITILAFILNCMTPGDPVEMILTRDGDVMPTQEQIDIVTERLGLNDPYPIQYLKWLKNSLTGEFGQSFVTNKSISSEMVRRLPYTLKIAVLAMGFTVVMGLGLGILMAAFRDSWVDRILRSLTTIMLSIPGFWLAILLIFLFCEKWQLLPSSGYSGFASLLLPSFSVACSTIGVSARLTRTSILDELGRQYITVAKAKGLKNKAVVIRHALPGALIPIMTFLGTYFAGILGGSTISEMIFGIPGIGSYALDAVKAKDFPVIQAYVLYTGLVYVAANLLIDILYIVVNPKIRVGEKAE</sequence>
<dbReference type="SUPFAM" id="SSF161098">
    <property type="entry name" value="MetI-like"/>
    <property type="match status" value="1"/>
</dbReference>
<accession>A0A926DTT6</accession>
<comment type="caution">
    <text evidence="9">The sequence shown here is derived from an EMBL/GenBank/DDBJ whole genome shotgun (WGS) entry which is preliminary data.</text>
</comment>
<protein>
    <submittedName>
        <fullName evidence="9">ABC transporter permease</fullName>
    </submittedName>
</protein>
<keyword evidence="10" id="KW-1185">Reference proteome</keyword>
<gene>
    <name evidence="9" type="ORF">H8730_08630</name>
</gene>
<feature type="transmembrane region" description="Helical" evidence="7">
    <location>
        <begin position="107"/>
        <end position="129"/>
    </location>
</feature>
<evidence type="ECO:0000256" key="7">
    <source>
        <dbReference type="RuleBase" id="RU363032"/>
    </source>
</evidence>
<dbReference type="InterPro" id="IPR035906">
    <property type="entry name" value="MetI-like_sf"/>
</dbReference>
<dbReference type="CDD" id="cd06261">
    <property type="entry name" value="TM_PBP2"/>
    <property type="match status" value="1"/>
</dbReference>
<proteinExistence type="inferred from homology"/>
<dbReference type="AlphaFoldDB" id="A0A926DTT6"/>
<evidence type="ECO:0000259" key="8">
    <source>
        <dbReference type="PROSITE" id="PS50928"/>
    </source>
</evidence>
<dbReference type="Gene3D" id="1.10.3720.10">
    <property type="entry name" value="MetI-like"/>
    <property type="match status" value="1"/>
</dbReference>
<dbReference type="InterPro" id="IPR000515">
    <property type="entry name" value="MetI-like"/>
</dbReference>
<evidence type="ECO:0000256" key="5">
    <source>
        <dbReference type="ARBA" id="ARBA00022989"/>
    </source>
</evidence>
<evidence type="ECO:0000256" key="3">
    <source>
        <dbReference type="ARBA" id="ARBA00022475"/>
    </source>
</evidence>
<evidence type="ECO:0000256" key="1">
    <source>
        <dbReference type="ARBA" id="ARBA00004651"/>
    </source>
</evidence>
<feature type="domain" description="ABC transmembrane type-1" evidence="8">
    <location>
        <begin position="101"/>
        <end position="302"/>
    </location>
</feature>
<comment type="similarity">
    <text evidence="7">Belongs to the binding-protein-dependent transport system permease family.</text>
</comment>
<keyword evidence="2 7" id="KW-0813">Transport</keyword>
<feature type="transmembrane region" description="Helical" evidence="7">
    <location>
        <begin position="141"/>
        <end position="161"/>
    </location>
</feature>
<feature type="transmembrane region" description="Helical" evidence="7">
    <location>
        <begin position="283"/>
        <end position="305"/>
    </location>
</feature>
<dbReference type="Pfam" id="PF19300">
    <property type="entry name" value="BPD_transp_1_N"/>
    <property type="match status" value="1"/>
</dbReference>
<evidence type="ECO:0000256" key="4">
    <source>
        <dbReference type="ARBA" id="ARBA00022692"/>
    </source>
</evidence>
<organism evidence="9 10">
    <name type="scientific">Bianquea renquensis</name>
    <dbReference type="NCBI Taxonomy" id="2763661"/>
    <lineage>
        <taxon>Bacteria</taxon>
        <taxon>Bacillati</taxon>
        <taxon>Bacillota</taxon>
        <taxon>Clostridia</taxon>
        <taxon>Eubacteriales</taxon>
        <taxon>Bianqueaceae</taxon>
        <taxon>Bianquea</taxon>
    </lineage>
</organism>
<dbReference type="RefSeq" id="WP_177715477.1">
    <property type="nucleotide sequence ID" value="NZ_JACRSQ010000011.1"/>
</dbReference>
<keyword evidence="6 7" id="KW-0472">Membrane</keyword>
<dbReference type="PROSITE" id="PS50928">
    <property type="entry name" value="ABC_TM1"/>
    <property type="match status" value="1"/>
</dbReference>
<comment type="subcellular location">
    <subcellularLocation>
        <location evidence="1 7">Cell membrane</location>
        <topology evidence="1 7">Multi-pass membrane protein</topology>
    </subcellularLocation>
</comment>
<evidence type="ECO:0000313" key="9">
    <source>
        <dbReference type="EMBL" id="MBC8543607.1"/>
    </source>
</evidence>
<keyword evidence="3" id="KW-1003">Cell membrane</keyword>
<feature type="transmembrane region" description="Helical" evidence="7">
    <location>
        <begin position="173"/>
        <end position="193"/>
    </location>
</feature>